<feature type="transmembrane region" description="Helical" evidence="1">
    <location>
        <begin position="41"/>
        <end position="60"/>
    </location>
</feature>
<evidence type="ECO:0000256" key="1">
    <source>
        <dbReference type="SAM" id="Phobius"/>
    </source>
</evidence>
<reference evidence="2" key="1">
    <citation type="submission" date="2015-12" db="EMBL/GenBank/DDBJ databases">
        <title>Gene expression during late stages of embryo sac development: a critical building block for successful pollen-pistil interactions.</title>
        <authorList>
            <person name="Liu Y."/>
            <person name="Joly V."/>
            <person name="Sabar M."/>
            <person name="Matton D.P."/>
        </authorList>
    </citation>
    <scope>NUCLEOTIDE SEQUENCE</scope>
</reference>
<keyword evidence="1" id="KW-0472">Membrane</keyword>
<keyword evidence="1" id="KW-0812">Transmembrane</keyword>
<evidence type="ECO:0000313" key="2">
    <source>
        <dbReference type="EMBL" id="JAP21219.1"/>
    </source>
</evidence>
<organism evidence="2">
    <name type="scientific">Solanum chacoense</name>
    <name type="common">Chaco potato</name>
    <dbReference type="NCBI Taxonomy" id="4108"/>
    <lineage>
        <taxon>Eukaryota</taxon>
        <taxon>Viridiplantae</taxon>
        <taxon>Streptophyta</taxon>
        <taxon>Embryophyta</taxon>
        <taxon>Tracheophyta</taxon>
        <taxon>Spermatophyta</taxon>
        <taxon>Magnoliopsida</taxon>
        <taxon>eudicotyledons</taxon>
        <taxon>Gunneridae</taxon>
        <taxon>Pentapetalae</taxon>
        <taxon>asterids</taxon>
        <taxon>lamiids</taxon>
        <taxon>Solanales</taxon>
        <taxon>Solanaceae</taxon>
        <taxon>Solanoideae</taxon>
        <taxon>Solaneae</taxon>
        <taxon>Solanum</taxon>
    </lineage>
</organism>
<name>A0A0V0HM41_SOLCH</name>
<accession>A0A0V0HM41</accession>
<dbReference type="AlphaFoldDB" id="A0A0V0HM41"/>
<keyword evidence="1" id="KW-1133">Transmembrane helix</keyword>
<sequence length="61" mass="6869">MSLTIWYPNHMLLKLMTKRRLLASSGGSISTQPRVLLQDMMTLPMSTCLVMTILMLVPSCN</sequence>
<dbReference type="EMBL" id="GEDG01017945">
    <property type="protein sequence ID" value="JAP21219.1"/>
    <property type="molecule type" value="Transcribed_RNA"/>
</dbReference>
<protein>
    <submittedName>
        <fullName evidence="2">Putative ovule protein</fullName>
    </submittedName>
</protein>
<proteinExistence type="predicted"/>